<reference evidence="7 8" key="1">
    <citation type="journal article" date="2015" name="Infect. Genet. Evol.">
        <title>Genomic sequences of six botulinum neurotoxin-producing strains representing three clostridial species illustrate the mobility and diversity of botulinum neurotoxin genes.</title>
        <authorList>
            <person name="Smith T.J."/>
            <person name="Hill K.K."/>
            <person name="Xie G."/>
            <person name="Foley B.T."/>
            <person name="Williamson C.H."/>
            <person name="Foster J.T."/>
            <person name="Johnson S.L."/>
            <person name="Chertkov O."/>
            <person name="Teshima H."/>
            <person name="Gibbons H.S."/>
            <person name="Johnsky L.A."/>
            <person name="Karavis M.A."/>
            <person name="Smith L.A."/>
        </authorList>
    </citation>
    <scope>NUCLEOTIDE SEQUENCE [LARGE SCALE GENOMIC DNA]</scope>
    <source>
        <strain evidence="7">Sullivan</strain>
    </source>
</reference>
<dbReference type="EMBL" id="CP006905">
    <property type="protein sequence ID" value="AIY82714.1"/>
    <property type="molecule type" value="Genomic_DNA"/>
</dbReference>
<dbReference type="HOGENOM" id="CLU_029598_3_1_9"/>
<comment type="subcellular location">
    <subcellularLocation>
        <location evidence="1">Cell membrane</location>
        <topology evidence="1">Peripheral membrane protein</topology>
    </subcellularLocation>
</comment>
<dbReference type="Pfam" id="PF04464">
    <property type="entry name" value="Glyphos_transf"/>
    <property type="match status" value="1"/>
</dbReference>
<dbReference type="InterPro" id="IPR043149">
    <property type="entry name" value="TagF_N"/>
</dbReference>
<evidence type="ECO:0000256" key="2">
    <source>
        <dbReference type="ARBA" id="ARBA00010488"/>
    </source>
</evidence>
<evidence type="ECO:0000313" key="7">
    <source>
        <dbReference type="EMBL" id="AIY82714.1"/>
    </source>
</evidence>
<dbReference type="InterPro" id="IPR051612">
    <property type="entry name" value="Teichoic_Acid_Biosynth"/>
</dbReference>
<dbReference type="RefSeq" id="WP_144316896.1">
    <property type="nucleotide sequence ID" value="NZ_CP006905.1"/>
</dbReference>
<dbReference type="PANTHER" id="PTHR37316">
    <property type="entry name" value="TEICHOIC ACID GLYCEROL-PHOSPHATE PRIMASE"/>
    <property type="match status" value="1"/>
</dbReference>
<dbReference type="Gene3D" id="3.40.50.11820">
    <property type="match status" value="1"/>
</dbReference>
<evidence type="ECO:0000313" key="8">
    <source>
        <dbReference type="Proteomes" id="UP000030635"/>
    </source>
</evidence>
<proteinExistence type="inferred from homology"/>
<name>A0A0A7FSW4_9CLOT</name>
<sequence length="562" mass="65963">MDKLVCGAEHIDWNSNAERIYIRGYALIRGKNIDKNYKVKKSLFIYNDDRKFIMPAQNELRIDITDKYKDDNTNYDYAGFEGFIELSSINYNKPLSKGVWKIGLYLNANGEKVETDLKYVGDKKELKHIIPKELQSNNKKFIRKEELEIKDGFIIINVSDEKLSSDEYIKNITINSPMAIELKKNLKNMKRKFGNWVLQRIYSIFKHKKIVENRVTFLSDSRVDFTGNFEFIYNELQKRGGYEINSILKPSITAKRSLKEMISFVNYLATSKYILLDDYYPQIYKYDIRDNVEVIQLWHATGAFKTFGFSRIGKKGGPRVKSKNHRNYTKAIVSSENIKLHYAEAFGISEDRVISTGVPRTDIFFDEEYKNKKISELYNKYPVLKDKKVIMFAPTFRGSGQKSATYDFEVFDIKKLYESLGEDYIIISKLHPFIKEPMNIPNECKDFVIDLSEEREINDLLFITDILITDYSSVCFEYSLLNKPMIFFAYDLDDYIASRDFYYPYESFVPGPIARTTSDIINIIKENNFEVEKLEKFRNTFFDHFDGKSTERVVDTLLKLDK</sequence>
<dbReference type="OrthoDB" id="9807097at2"/>
<keyword evidence="8" id="KW-1185">Reference proteome</keyword>
<dbReference type="GO" id="GO:0047355">
    <property type="term" value="F:CDP-glycerol glycerophosphotransferase activity"/>
    <property type="evidence" value="ECO:0007669"/>
    <property type="project" value="InterPro"/>
</dbReference>
<dbReference type="PANTHER" id="PTHR37316:SF2">
    <property type="entry name" value="TEICHOIC ACID RIBITOL-PHOSPHATE POLYMERASE TARK"/>
    <property type="match status" value="1"/>
</dbReference>
<dbReference type="Gene3D" id="3.40.50.12580">
    <property type="match status" value="1"/>
</dbReference>
<evidence type="ECO:0000256" key="6">
    <source>
        <dbReference type="ARBA" id="ARBA00023136"/>
    </source>
</evidence>
<keyword evidence="6" id="KW-0472">Membrane</keyword>
<comment type="similarity">
    <text evidence="2">Belongs to the CDP-glycerol glycerophosphotransferase family.</text>
</comment>
<keyword evidence="3" id="KW-1003">Cell membrane</keyword>
<keyword evidence="5" id="KW-0777">Teichoic acid biosynthesis</keyword>
<dbReference type="SUPFAM" id="SSF53756">
    <property type="entry name" value="UDP-Glycosyltransferase/glycogen phosphorylase"/>
    <property type="match status" value="1"/>
</dbReference>
<evidence type="ECO:0000256" key="1">
    <source>
        <dbReference type="ARBA" id="ARBA00004202"/>
    </source>
</evidence>
<dbReference type="eggNOG" id="COG1887">
    <property type="taxonomic scope" value="Bacteria"/>
</dbReference>
<accession>A0A0A7FSW4</accession>
<evidence type="ECO:0000256" key="3">
    <source>
        <dbReference type="ARBA" id="ARBA00022475"/>
    </source>
</evidence>
<dbReference type="InterPro" id="IPR043148">
    <property type="entry name" value="TagF_C"/>
</dbReference>
<evidence type="ECO:0000256" key="4">
    <source>
        <dbReference type="ARBA" id="ARBA00022679"/>
    </source>
</evidence>
<dbReference type="GO" id="GO:0005886">
    <property type="term" value="C:plasma membrane"/>
    <property type="evidence" value="ECO:0007669"/>
    <property type="project" value="UniProtKB-SubCell"/>
</dbReference>
<dbReference type="AlphaFoldDB" id="A0A0A7FSW4"/>
<dbReference type="InterPro" id="IPR007554">
    <property type="entry name" value="Glycerophosphate_synth"/>
</dbReference>
<protein>
    <submittedName>
        <fullName evidence="7">Poly(Glycerophosphate) glycerophosphotransferase family protein</fullName>
    </submittedName>
</protein>
<evidence type="ECO:0000256" key="5">
    <source>
        <dbReference type="ARBA" id="ARBA00022944"/>
    </source>
</evidence>
<organism evidence="7 8">
    <name type="scientific">Clostridium baratii str. Sullivan</name>
    <dbReference type="NCBI Taxonomy" id="1415775"/>
    <lineage>
        <taxon>Bacteria</taxon>
        <taxon>Bacillati</taxon>
        <taxon>Bacillota</taxon>
        <taxon>Clostridia</taxon>
        <taxon>Eubacteriales</taxon>
        <taxon>Clostridiaceae</taxon>
        <taxon>Clostridium</taxon>
    </lineage>
</organism>
<dbReference type="Proteomes" id="UP000030635">
    <property type="component" value="Chromosome"/>
</dbReference>
<dbReference type="GO" id="GO:0019350">
    <property type="term" value="P:teichoic acid biosynthetic process"/>
    <property type="evidence" value="ECO:0007669"/>
    <property type="project" value="UniProtKB-KW"/>
</dbReference>
<dbReference type="KEGG" id="cbv:U729_1133"/>
<keyword evidence="4 7" id="KW-0808">Transferase</keyword>
<gene>
    <name evidence="7" type="ORF">U729_1133</name>
</gene>